<evidence type="ECO:0000313" key="3">
    <source>
        <dbReference type="Proteomes" id="UP001431693"/>
    </source>
</evidence>
<dbReference type="Gene3D" id="3.30.1360.120">
    <property type="entry name" value="Probable tRNA modification gtpase trme, domain 1"/>
    <property type="match status" value="1"/>
</dbReference>
<dbReference type="Pfam" id="PF01571">
    <property type="entry name" value="GCV_T"/>
    <property type="match status" value="1"/>
</dbReference>
<dbReference type="RefSeq" id="WP_283712585.1">
    <property type="nucleotide sequence ID" value="NZ_JASJEW010000001.1"/>
</dbReference>
<dbReference type="EMBL" id="JASJEX010000001">
    <property type="protein sequence ID" value="MDJ1128950.1"/>
    <property type="molecule type" value="Genomic_DNA"/>
</dbReference>
<organism evidence="2 3">
    <name type="scientific">Kribbibacterium absianum</name>
    <dbReference type="NCBI Taxonomy" id="3044210"/>
    <lineage>
        <taxon>Bacteria</taxon>
        <taxon>Bacillati</taxon>
        <taxon>Actinomycetota</taxon>
        <taxon>Coriobacteriia</taxon>
        <taxon>Coriobacteriales</taxon>
        <taxon>Kribbibacteriaceae</taxon>
        <taxon>Kribbibacterium</taxon>
    </lineage>
</organism>
<sequence length="286" mass="29234">MAKSAPSTKATPLTQEHGYLGAELEPDANGVLTPSYYGDAAGEPEAFAAGCALADISGTVGSVVEGADAGAFLQMAFAGPLPVPGQLVESVALRGDGTVVSPALVACLGDYYGLWAPAETAQQLTGWLEGVAAIEQAGSRAFSDVKLGHAAAMVTLLVAGPDSERVLSDYLAPDASLPAVGSIANLMLDRIPTVCGRVDVNGAPWTLLWVPETKARVLWRSLLSFEQVTPVGSSAVWGQIEEQARGLGALLDDPDSAPLPQECGAAGLLRADGGFIGARALAELHS</sequence>
<dbReference type="Proteomes" id="UP001431693">
    <property type="component" value="Unassembled WGS sequence"/>
</dbReference>
<dbReference type="PANTHER" id="PTHR43757">
    <property type="entry name" value="AMINOMETHYLTRANSFERASE"/>
    <property type="match status" value="1"/>
</dbReference>
<protein>
    <recommendedName>
        <fullName evidence="1">GCVT N-terminal domain-containing protein</fullName>
    </recommendedName>
</protein>
<gene>
    <name evidence="2" type="ORF">QJ043_02485</name>
</gene>
<name>A0ABT6ZIS1_9ACTN</name>
<dbReference type="PANTHER" id="PTHR43757:SF2">
    <property type="entry name" value="AMINOMETHYLTRANSFERASE, MITOCHONDRIAL"/>
    <property type="match status" value="1"/>
</dbReference>
<comment type="caution">
    <text evidence="2">The sequence shown here is derived from an EMBL/GenBank/DDBJ whole genome shotgun (WGS) entry which is preliminary data.</text>
</comment>
<dbReference type="InterPro" id="IPR006222">
    <property type="entry name" value="GCVT_N"/>
</dbReference>
<accession>A0ABT6ZIS1</accession>
<evidence type="ECO:0000259" key="1">
    <source>
        <dbReference type="Pfam" id="PF01571"/>
    </source>
</evidence>
<feature type="domain" description="GCVT N-terminal" evidence="1">
    <location>
        <begin position="15"/>
        <end position="236"/>
    </location>
</feature>
<evidence type="ECO:0000313" key="2">
    <source>
        <dbReference type="EMBL" id="MDJ1128950.1"/>
    </source>
</evidence>
<dbReference type="PIRSF" id="PIRSF006487">
    <property type="entry name" value="GcvT"/>
    <property type="match status" value="1"/>
</dbReference>
<dbReference type="SUPFAM" id="SSF103025">
    <property type="entry name" value="Folate-binding domain"/>
    <property type="match status" value="1"/>
</dbReference>
<keyword evidence="3" id="KW-1185">Reference proteome</keyword>
<proteinExistence type="predicted"/>
<dbReference type="InterPro" id="IPR028896">
    <property type="entry name" value="GcvT/YgfZ/DmdA"/>
</dbReference>
<reference evidence="2" key="1">
    <citation type="submission" date="2023-05" db="EMBL/GenBank/DDBJ databases">
        <title>[olsenella] sp. nov., isolated from a pig farm feces dump.</title>
        <authorList>
            <person name="Chang Y.-H."/>
        </authorList>
    </citation>
    <scope>NUCLEOTIDE SEQUENCE</scope>
    <source>
        <strain evidence="2">YH-ols2217</strain>
    </source>
</reference>
<dbReference type="InterPro" id="IPR027266">
    <property type="entry name" value="TrmE/GcvT-like"/>
</dbReference>